<evidence type="ECO:0000313" key="2">
    <source>
        <dbReference type="Proteomes" id="UP001209803"/>
    </source>
</evidence>
<dbReference type="Proteomes" id="UP001209803">
    <property type="component" value="Chromosome"/>
</dbReference>
<dbReference type="EMBL" id="CP120863">
    <property type="protein sequence ID" value="WFE89332.1"/>
    <property type="molecule type" value="Genomic_DNA"/>
</dbReference>
<keyword evidence="2" id="KW-1185">Reference proteome</keyword>
<gene>
    <name evidence="1" type="ORF">K1718_24775</name>
</gene>
<accession>A0ABY8F1I3</accession>
<name>A0ABY8F1I3_9HYPH</name>
<proteinExistence type="predicted"/>
<evidence type="ECO:0000313" key="1">
    <source>
        <dbReference type="EMBL" id="WFE89332.1"/>
    </source>
</evidence>
<reference evidence="1 2" key="1">
    <citation type="submission" date="2023-03" db="EMBL/GenBank/DDBJ databases">
        <title>Roseibium porphyridii sp. nov. and Roseibium rhodosorbium sp. nov. isolated from marine algae, Porphyridium cruentum and Rhodosorus marinus, respectively.</title>
        <authorList>
            <person name="Lee M.W."/>
            <person name="Choi B.J."/>
            <person name="Lee J.K."/>
            <person name="Choi D.G."/>
            <person name="Baek J.H."/>
            <person name="Bayburt H."/>
            <person name="Kim J.M."/>
            <person name="Han D.M."/>
            <person name="Kim K.H."/>
            <person name="Jeon C.O."/>
        </authorList>
    </citation>
    <scope>NUCLEOTIDE SEQUENCE [LARGE SCALE GENOMIC DNA]</scope>
    <source>
        <strain evidence="1 2">KMA01</strain>
    </source>
</reference>
<sequence length="91" mass="10070">MLLAPLWAASSTEAQTRRQPDTTQLTCAQTTDLINRFGAINLKSGPVKFDRYVASRNQCFPGQNVRTTTVPTKDTMHCGVSVCVEPRENNN</sequence>
<organism evidence="1 2">
    <name type="scientific">Roseibium porphyridii</name>
    <dbReference type="NCBI Taxonomy" id="2866279"/>
    <lineage>
        <taxon>Bacteria</taxon>
        <taxon>Pseudomonadati</taxon>
        <taxon>Pseudomonadota</taxon>
        <taxon>Alphaproteobacteria</taxon>
        <taxon>Hyphomicrobiales</taxon>
        <taxon>Stappiaceae</taxon>
        <taxon>Roseibium</taxon>
    </lineage>
</organism>
<protein>
    <recommendedName>
        <fullName evidence="3">Secreted protein</fullName>
    </recommendedName>
</protein>
<evidence type="ECO:0008006" key="3">
    <source>
        <dbReference type="Google" id="ProtNLM"/>
    </source>
</evidence>
<dbReference type="RefSeq" id="WP_152503617.1">
    <property type="nucleotide sequence ID" value="NZ_CP120863.1"/>
</dbReference>